<feature type="region of interest" description="Disordered" evidence="1">
    <location>
        <begin position="1206"/>
        <end position="1237"/>
    </location>
</feature>
<feature type="region of interest" description="Disordered" evidence="1">
    <location>
        <begin position="257"/>
        <end position="276"/>
    </location>
</feature>
<evidence type="ECO:0000259" key="2">
    <source>
        <dbReference type="Pfam" id="PF15262"/>
    </source>
</evidence>
<sequence length="1290" mass="136979">MESSSGDLEGSSDDLTGKKKSRLKSLKMRLFGKRKGGEGQRKMSQSATDISQGKDEELDLEDSFSSSLGSRALSHESIFLAEQCLSSAEPPQGLSEENVPSRIKTLQMKLQQQNLRLGQPPHVMSIKRPEDTGGSSEDDGLPQSPPEIILNEVLPQRASYKPSSPTVPIIAAPSDTGIDFNTPPQFTPCLDNSAARHRMSVKPRNQRASAKVRKLTSQPDSRARSESMNNMEHPIHGEEDEKGLGVSKEPIRFRSHSTQVLQTGESPPAHPDENHLLTSNCRSLKEPGIPHQSPSPMRPPVQPRPVMTETVITKSTFHSQPPVTKDQEPPVASVLSSRTEEASAVSPAADPKNNQMAPETVGTKPPTSPRLRSASGTRQVGENLGIYPLKPAPASAPSTVVPQDTPASVSANADENDKQSVTGSQMAVLQNKTEIVDKKGNKSLNPQTEIRPKVQPVMAVGHSEGLPLEATQMRSFSKNEKAPVKAEGESGMLPQTANVSAPRQKDKPDKVVENVVTSQQRPSSASPRFTISSAHNKDQTKTGSFPDKFEETGAKKDLTKPNFPHQAYCSQRGVQKGDMKAKELPPTLPAEMPFGGNVEPKSLQQGNSSGPDLEESLTLPHEIGEEATEEEGQDGVEVAVEAHEDLREHREEEPTKGEGEKNAFGVKLRSTSLSIKYRLDSAQSEVNVKRHSADVSTLSTTQHGSQAGPRAGRAGSLTIHAASTSMPDGQNISSLPSTDSAGGKLRSRSLRQEGEATQSTVVHPPKNVSMPSPLLVGLSAASSSVKVTSSSVLPAPLPSEEAGPSQPDDASPAPVKEPEGASSDFSWMSMAMEKTRTIQQLITSKLPEFPEGPTLPGATQTKKEFIPSPTVEGGPAPYPSVKRKSASSPTKQTPPASFPSKEATLPQSNDVASTAPSAKEPEQGSSEVSWMSMAREKTKTIQQLFTSKSPEFPGPQTTTRTTPTTETPPSMLPPAAQSTNAEKPSAQPSRTLKQTAPPDASPTETTPSSTTVLRSRPGGQPVTKLLLEAESNSKPAPTSSSQSPSTPSIIRGTSLQEAQPKPIQPSIVSTQLSKLAQSQQTTAQSIPPSSLLNKTQPSPPLPSAQSIPRPSQPTANSHLSSSPKPLSHLKQQSQPAAPSVSQGSNDGLNSLKKRSDLPQPAPVRGSGAATAAAEGLGPRGSGLGSKAAFLEKWGDKGASVGTKFEVSKATSGAQSSSESLTSVRPGHLSRDSKPDADLVLLRAADKEDRALKKTLVSSPSPQQPASDGSQPSWMEMAKRKSLAWSDKSMN</sequence>
<feature type="compositionally biased region" description="Polar residues" evidence="1">
    <location>
        <begin position="1103"/>
        <end position="1116"/>
    </location>
</feature>
<organism evidence="3 4">
    <name type="scientific">Alosa alosa</name>
    <name type="common">allis shad</name>
    <dbReference type="NCBI Taxonomy" id="278164"/>
    <lineage>
        <taxon>Eukaryota</taxon>
        <taxon>Metazoa</taxon>
        <taxon>Chordata</taxon>
        <taxon>Craniata</taxon>
        <taxon>Vertebrata</taxon>
        <taxon>Euteleostomi</taxon>
        <taxon>Actinopterygii</taxon>
        <taxon>Neopterygii</taxon>
        <taxon>Teleostei</taxon>
        <taxon>Clupei</taxon>
        <taxon>Clupeiformes</taxon>
        <taxon>Clupeoidei</taxon>
        <taxon>Clupeidae</taxon>
        <taxon>Alosa</taxon>
    </lineage>
</organism>
<feature type="compositionally biased region" description="Basic and acidic residues" evidence="1">
    <location>
        <begin position="640"/>
        <end position="661"/>
    </location>
</feature>
<feature type="compositionally biased region" description="Polar residues" evidence="1">
    <location>
        <begin position="940"/>
        <end position="949"/>
    </location>
</feature>
<gene>
    <name evidence="3" type="ORF">AALO_G00039770</name>
</gene>
<feature type="compositionally biased region" description="Low complexity" evidence="1">
    <location>
        <begin position="954"/>
        <end position="969"/>
    </location>
</feature>
<proteinExistence type="predicted"/>
<feature type="domain" description="DUF4592" evidence="2">
    <location>
        <begin position="155"/>
        <end position="211"/>
    </location>
</feature>
<comment type="caution">
    <text evidence="3">The sequence shown here is derived from an EMBL/GenBank/DDBJ whole genome shotgun (WGS) entry which is preliminary data.</text>
</comment>
<feature type="compositionally biased region" description="Polar residues" evidence="1">
    <location>
        <begin position="515"/>
        <end position="534"/>
    </location>
</feature>
<feature type="region of interest" description="Disordered" evidence="1">
    <location>
        <begin position="282"/>
        <end position="304"/>
    </location>
</feature>
<feature type="compositionally biased region" description="Polar residues" evidence="1">
    <location>
        <begin position="905"/>
        <end position="916"/>
    </location>
</feature>
<dbReference type="PANTHER" id="PTHR47743:SF1">
    <property type="entry name" value="CRACD-LIKE PROTEIN"/>
    <property type="match status" value="1"/>
</dbReference>
<dbReference type="Pfam" id="PF15262">
    <property type="entry name" value="DUF4592"/>
    <property type="match status" value="1"/>
</dbReference>
<dbReference type="PANTHER" id="PTHR47743">
    <property type="entry name" value="KIAA1210 / KIAA1211 FAMILY MEMBER"/>
    <property type="match status" value="1"/>
</dbReference>
<dbReference type="EMBL" id="JADWDJ010000003">
    <property type="protein sequence ID" value="KAG5283226.1"/>
    <property type="molecule type" value="Genomic_DNA"/>
</dbReference>
<dbReference type="Proteomes" id="UP000823561">
    <property type="component" value="Chromosome 3"/>
</dbReference>
<feature type="compositionally biased region" description="Low complexity" evidence="1">
    <location>
        <begin position="1032"/>
        <end position="1048"/>
    </location>
</feature>
<feature type="compositionally biased region" description="Basic and acidic residues" evidence="1">
    <location>
        <begin position="503"/>
        <end position="512"/>
    </location>
</feature>
<feature type="region of interest" description="Disordered" evidence="1">
    <location>
        <begin position="785"/>
        <end position="1185"/>
    </location>
</feature>
<feature type="compositionally biased region" description="Polar residues" evidence="1">
    <location>
        <begin position="886"/>
        <end position="895"/>
    </location>
</feature>
<feature type="compositionally biased region" description="Low complexity" evidence="1">
    <location>
        <begin position="995"/>
        <end position="1011"/>
    </location>
</feature>
<feature type="compositionally biased region" description="Polar residues" evidence="1">
    <location>
        <begin position="400"/>
        <end position="433"/>
    </location>
</feature>
<feature type="region of interest" description="Disordered" evidence="1">
    <location>
        <begin position="1250"/>
        <end position="1290"/>
    </location>
</feature>
<feature type="compositionally biased region" description="Basic and acidic residues" evidence="1">
    <location>
        <begin position="547"/>
        <end position="559"/>
    </location>
</feature>
<feature type="region of interest" description="Disordered" evidence="1">
    <location>
        <begin position="679"/>
        <end position="773"/>
    </location>
</feature>
<protein>
    <recommendedName>
        <fullName evidence="2">DUF4592 domain-containing protein</fullName>
    </recommendedName>
</protein>
<dbReference type="InterPro" id="IPR028030">
    <property type="entry name" value="DUF4592"/>
</dbReference>
<accession>A0AAV6HCM3</accession>
<keyword evidence="4" id="KW-1185">Reference proteome</keyword>
<evidence type="ECO:0000313" key="4">
    <source>
        <dbReference type="Proteomes" id="UP000823561"/>
    </source>
</evidence>
<feature type="region of interest" description="Disordered" evidence="1">
    <location>
        <begin position="470"/>
        <end position="667"/>
    </location>
</feature>
<feature type="compositionally biased region" description="Polar residues" evidence="1">
    <location>
        <begin position="976"/>
        <end position="994"/>
    </location>
</feature>
<feature type="region of interest" description="Disordered" evidence="1">
    <location>
        <begin position="1"/>
        <end position="67"/>
    </location>
</feature>
<evidence type="ECO:0000313" key="3">
    <source>
        <dbReference type="EMBL" id="KAG5283226.1"/>
    </source>
</evidence>
<feature type="compositionally biased region" description="Basic residues" evidence="1">
    <location>
        <begin position="195"/>
        <end position="214"/>
    </location>
</feature>
<feature type="compositionally biased region" description="Basic and acidic residues" evidence="1">
    <location>
        <begin position="477"/>
        <end position="488"/>
    </location>
</feature>
<evidence type="ECO:0000256" key="1">
    <source>
        <dbReference type="SAM" id="MobiDB-lite"/>
    </source>
</evidence>
<feature type="compositionally biased region" description="Polar residues" evidence="1">
    <location>
        <begin position="721"/>
        <end position="740"/>
    </location>
</feature>
<reference evidence="3" key="1">
    <citation type="submission" date="2020-10" db="EMBL/GenBank/DDBJ databases">
        <title>Chromosome-scale genome assembly of the Allis shad, Alosa alosa.</title>
        <authorList>
            <person name="Margot Z."/>
            <person name="Christophe K."/>
            <person name="Cabau C."/>
            <person name="Louis A."/>
            <person name="Berthelot C."/>
            <person name="Parey E."/>
            <person name="Roest Crollius H."/>
            <person name="Montfort J."/>
            <person name="Robinson-Rechavi M."/>
            <person name="Bucao C."/>
            <person name="Bouchez O."/>
            <person name="Gislard M."/>
            <person name="Lluch J."/>
            <person name="Milhes M."/>
            <person name="Lampietro C."/>
            <person name="Lopez Roques C."/>
            <person name="Donnadieu C."/>
            <person name="Braasch I."/>
            <person name="Desvignes T."/>
            <person name="Postlethwait J."/>
            <person name="Bobe J."/>
            <person name="Guiguen Y."/>
        </authorList>
    </citation>
    <scope>NUCLEOTIDE SEQUENCE</scope>
    <source>
        <strain evidence="3">M-15738</strain>
        <tissue evidence="3">Blood</tissue>
    </source>
</reference>
<feature type="compositionally biased region" description="Polar residues" evidence="1">
    <location>
        <begin position="1208"/>
        <end position="1222"/>
    </location>
</feature>
<feature type="compositionally biased region" description="Polar residues" evidence="1">
    <location>
        <begin position="694"/>
        <end position="705"/>
    </location>
</feature>
<feature type="compositionally biased region" description="Low complexity" evidence="1">
    <location>
        <begin position="1117"/>
        <end position="1144"/>
    </location>
</feature>
<feature type="region of interest" description="Disordered" evidence="1">
    <location>
        <begin position="109"/>
        <end position="146"/>
    </location>
</feature>
<feature type="compositionally biased region" description="Polar residues" evidence="1">
    <location>
        <begin position="1255"/>
        <end position="1272"/>
    </location>
</feature>
<feature type="compositionally biased region" description="Basic and acidic residues" evidence="1">
    <location>
        <begin position="233"/>
        <end position="243"/>
    </location>
</feature>
<name>A0AAV6HCM3_9TELE</name>
<feature type="compositionally biased region" description="Polar residues" evidence="1">
    <location>
        <begin position="1066"/>
        <end position="1096"/>
    </location>
</feature>
<feature type="region of interest" description="Disordered" evidence="1">
    <location>
        <begin position="175"/>
        <end position="247"/>
    </location>
</feature>
<feature type="compositionally biased region" description="Acidic residues" evidence="1">
    <location>
        <begin position="625"/>
        <end position="634"/>
    </location>
</feature>
<feature type="region of interest" description="Disordered" evidence="1">
    <location>
        <begin position="316"/>
        <end position="456"/>
    </location>
</feature>
<dbReference type="InterPro" id="IPR026713">
    <property type="entry name" value="CRACD-like"/>
</dbReference>
<feature type="compositionally biased region" description="Polar residues" evidence="1">
    <location>
        <begin position="215"/>
        <end position="230"/>
    </location>
</feature>
<feature type="compositionally biased region" description="Basic residues" evidence="1">
    <location>
        <begin position="18"/>
        <end position="34"/>
    </location>
</feature>
<feature type="compositionally biased region" description="Polar residues" evidence="1">
    <location>
        <begin position="42"/>
        <end position="51"/>
    </location>
</feature>